<organism evidence="2 3">
    <name type="scientific">Uncinocarpus reesii (strain UAMH 1704)</name>
    <dbReference type="NCBI Taxonomy" id="336963"/>
    <lineage>
        <taxon>Eukaryota</taxon>
        <taxon>Fungi</taxon>
        <taxon>Dikarya</taxon>
        <taxon>Ascomycota</taxon>
        <taxon>Pezizomycotina</taxon>
        <taxon>Eurotiomycetes</taxon>
        <taxon>Eurotiomycetidae</taxon>
        <taxon>Onygenales</taxon>
        <taxon>Onygenaceae</taxon>
        <taxon>Uncinocarpus</taxon>
    </lineage>
</organism>
<dbReference type="HOGENOM" id="CLU_440752_0_0_1"/>
<dbReference type="Proteomes" id="UP000002058">
    <property type="component" value="Unassembled WGS sequence"/>
</dbReference>
<feature type="compositionally biased region" description="Basic residues" evidence="1">
    <location>
        <begin position="535"/>
        <end position="544"/>
    </location>
</feature>
<dbReference type="AlphaFoldDB" id="C4JHS7"/>
<dbReference type="EMBL" id="CH476615">
    <property type="protein sequence ID" value="EEP77914.1"/>
    <property type="molecule type" value="Genomic_DNA"/>
</dbReference>
<dbReference type="InParanoid" id="C4JHS7"/>
<dbReference type="RefSeq" id="XP_002543247.1">
    <property type="nucleotide sequence ID" value="XM_002543201.1"/>
</dbReference>
<dbReference type="KEGG" id="ure:UREG_02763"/>
<evidence type="ECO:0000313" key="3">
    <source>
        <dbReference type="Proteomes" id="UP000002058"/>
    </source>
</evidence>
<dbReference type="OrthoDB" id="4526763at2759"/>
<evidence type="ECO:0000313" key="2">
    <source>
        <dbReference type="EMBL" id="EEP77914.1"/>
    </source>
</evidence>
<proteinExistence type="predicted"/>
<dbReference type="VEuPathDB" id="FungiDB:UREG_02763"/>
<protein>
    <submittedName>
        <fullName evidence="2">Uncharacterized protein</fullName>
    </submittedName>
</protein>
<gene>
    <name evidence="2" type="ORF">UREG_02763</name>
</gene>
<reference evidence="3" key="1">
    <citation type="journal article" date="2009" name="Genome Res.">
        <title>Comparative genomic analyses of the human fungal pathogens Coccidioides and their relatives.</title>
        <authorList>
            <person name="Sharpton T.J."/>
            <person name="Stajich J.E."/>
            <person name="Rounsley S.D."/>
            <person name="Gardner M.J."/>
            <person name="Wortman J.R."/>
            <person name="Jordar V.S."/>
            <person name="Maiti R."/>
            <person name="Kodira C.D."/>
            <person name="Neafsey D.E."/>
            <person name="Zeng Q."/>
            <person name="Hung C.-Y."/>
            <person name="McMahan C."/>
            <person name="Muszewska A."/>
            <person name="Grynberg M."/>
            <person name="Mandel M.A."/>
            <person name="Kellner E.M."/>
            <person name="Barker B.M."/>
            <person name="Galgiani J.N."/>
            <person name="Orbach M.J."/>
            <person name="Kirkland T.N."/>
            <person name="Cole G.T."/>
            <person name="Henn M.R."/>
            <person name="Birren B.W."/>
            <person name="Taylor J.W."/>
        </authorList>
    </citation>
    <scope>NUCLEOTIDE SEQUENCE [LARGE SCALE GENOMIC DNA]</scope>
    <source>
        <strain evidence="3">UAMH 1704</strain>
    </source>
</reference>
<name>C4JHS7_UNCRE</name>
<evidence type="ECO:0000256" key="1">
    <source>
        <dbReference type="SAM" id="MobiDB-lite"/>
    </source>
</evidence>
<keyword evidence="3" id="KW-1185">Reference proteome</keyword>
<dbReference type="eggNOG" id="ENOG502RNQC">
    <property type="taxonomic scope" value="Eukaryota"/>
</dbReference>
<feature type="region of interest" description="Disordered" evidence="1">
    <location>
        <begin position="1"/>
        <end position="41"/>
    </location>
</feature>
<dbReference type="GeneID" id="8437550"/>
<accession>C4JHS7</accession>
<dbReference type="OMA" id="VICIGDT"/>
<sequence length="552" mass="60989">MDSAHEQFFSSSERGSSSEDTEVPGDEVLAPRDSSLPPSAKYNMRIVDRITTPPRTFLDDEGGTPVDESLTGSLMEKRRQGVYFHRPPIWMLGPTGGDGAAPSYESDVNLYFPAEDSALATACSKQCSEVFSEEPSNSKLSTTRSSNLPASALDANSVPAFDYPAQSATEIVVKEPSEPRIIMGFTDESNISLEKFALLPLTTLEQRTAMSFDKGSHPQAKLDPIRRYSPPMEQAELPRDNEQLAGKRYLESCRDIRASGPGNGFAIRSGSRVICICDTLLDDDEKEKDDYSHLQFGDVYLVLRLYLDLWASCIKLDTATPVYPTAPINHLMSPVYSTTTWPTSNEAIKFLPLCSVTIEANFSKYIRHHPIHGDGLVAVSNPATGQLVIPPKRRESLEAAADVLNNAGGVLIPLEYYSLTTYPTMDEDADYIAVNSKENEEPVGHVRECKPLHYGPGFPSTLPVQSRMRRLRNKLTGKQINSDNNEQPLGRRRSVLLASLSSRPDRSKKEDESIIQLKPEAEAAMQGSPATAHRSGSRRFRKPWAVHSSSMF</sequence>
<feature type="region of interest" description="Disordered" evidence="1">
    <location>
        <begin position="518"/>
        <end position="552"/>
    </location>
</feature>